<evidence type="ECO:0000313" key="2">
    <source>
        <dbReference type="EMBL" id="GBO13904.1"/>
    </source>
</evidence>
<accession>A0A4Y2UP18</accession>
<evidence type="ECO:0008006" key="4">
    <source>
        <dbReference type="Google" id="ProtNLM"/>
    </source>
</evidence>
<keyword evidence="3" id="KW-1185">Reference proteome</keyword>
<dbReference type="Proteomes" id="UP000499080">
    <property type="component" value="Unassembled WGS sequence"/>
</dbReference>
<evidence type="ECO:0000256" key="1">
    <source>
        <dbReference type="SAM" id="MobiDB-lite"/>
    </source>
</evidence>
<protein>
    <recommendedName>
        <fullName evidence="4">DUF4817 domain-containing protein</fullName>
    </recommendedName>
</protein>
<feature type="region of interest" description="Disordered" evidence="1">
    <location>
        <begin position="156"/>
        <end position="175"/>
    </location>
</feature>
<gene>
    <name evidence="2" type="ORF">AVEN_145850_1</name>
</gene>
<comment type="caution">
    <text evidence="2">The sequence shown here is derived from an EMBL/GenBank/DDBJ whole genome shotgun (WGS) entry which is preliminary data.</text>
</comment>
<reference evidence="2 3" key="1">
    <citation type="journal article" date="2019" name="Sci. Rep.">
        <title>Orb-weaving spider Araneus ventricosus genome elucidates the spidroin gene catalogue.</title>
        <authorList>
            <person name="Kono N."/>
            <person name="Nakamura H."/>
            <person name="Ohtoshi R."/>
            <person name="Moran D.A.P."/>
            <person name="Shinohara A."/>
            <person name="Yoshida Y."/>
            <person name="Fujiwara M."/>
            <person name="Mori M."/>
            <person name="Tomita M."/>
            <person name="Arakawa K."/>
        </authorList>
    </citation>
    <scope>NUCLEOTIDE SEQUENCE [LARGE SCALE GENOMIC DNA]</scope>
</reference>
<organism evidence="2 3">
    <name type="scientific">Araneus ventricosus</name>
    <name type="common">Orbweaver spider</name>
    <name type="synonym">Epeira ventricosa</name>
    <dbReference type="NCBI Taxonomy" id="182803"/>
    <lineage>
        <taxon>Eukaryota</taxon>
        <taxon>Metazoa</taxon>
        <taxon>Ecdysozoa</taxon>
        <taxon>Arthropoda</taxon>
        <taxon>Chelicerata</taxon>
        <taxon>Arachnida</taxon>
        <taxon>Araneae</taxon>
        <taxon>Araneomorphae</taxon>
        <taxon>Entelegynae</taxon>
        <taxon>Araneoidea</taxon>
        <taxon>Araneidae</taxon>
        <taxon>Araneus</taxon>
    </lineage>
</organism>
<dbReference type="EMBL" id="BGPR01038127">
    <property type="protein sequence ID" value="GBO13904.1"/>
    <property type="molecule type" value="Genomic_DNA"/>
</dbReference>
<dbReference type="OrthoDB" id="6773620at2759"/>
<name>A0A4Y2UP18_ARAVE</name>
<feature type="compositionally biased region" description="Pro residues" evidence="1">
    <location>
        <begin position="165"/>
        <end position="175"/>
    </location>
</feature>
<proteinExistence type="predicted"/>
<evidence type="ECO:0000313" key="3">
    <source>
        <dbReference type="Proteomes" id="UP000499080"/>
    </source>
</evidence>
<sequence>MQADPEDPTDEDTSTQMLAVMARNPTKRILRLSAQMEISQNSVIRILRANSGPLFKLHMLQHLTQDDSDRMATEPVLSNSLISSPAVSLGYLRYVRCIECTLYMTGANTPSQQNKAGHSRERKAKPFVPATGLYSTYFRQKIGKSFTDVPKFVLRQGSKSQNSPTHPPPHGRFQV</sequence>
<dbReference type="AlphaFoldDB" id="A0A4Y2UP18"/>